<feature type="region of interest" description="Disordered" evidence="1">
    <location>
        <begin position="1"/>
        <end position="38"/>
    </location>
</feature>
<keyword evidence="3" id="KW-1185">Reference proteome</keyword>
<feature type="compositionally biased region" description="Basic and acidic residues" evidence="1">
    <location>
        <begin position="1"/>
        <end position="11"/>
    </location>
</feature>
<evidence type="ECO:0000256" key="1">
    <source>
        <dbReference type="SAM" id="MobiDB-lite"/>
    </source>
</evidence>
<comment type="caution">
    <text evidence="2">The sequence shown here is derived from an EMBL/GenBank/DDBJ whole genome shotgun (WGS) entry which is preliminary data.</text>
</comment>
<feature type="non-terminal residue" evidence="2">
    <location>
        <position position="1"/>
    </location>
</feature>
<name>A0A9N9I680_9GLOM</name>
<accession>A0A9N9I680</accession>
<dbReference type="Proteomes" id="UP000789342">
    <property type="component" value="Unassembled WGS sequence"/>
</dbReference>
<evidence type="ECO:0000313" key="3">
    <source>
        <dbReference type="Proteomes" id="UP000789342"/>
    </source>
</evidence>
<proteinExistence type="predicted"/>
<dbReference type="EMBL" id="CAJVPV010022786">
    <property type="protein sequence ID" value="CAG8721839.1"/>
    <property type="molecule type" value="Genomic_DNA"/>
</dbReference>
<evidence type="ECO:0000313" key="2">
    <source>
        <dbReference type="EMBL" id="CAG8721839.1"/>
    </source>
</evidence>
<dbReference type="AlphaFoldDB" id="A0A9N9I680"/>
<sequence>MESFRKVKDATPENASNVSSTPSKYFSGHITPPTTPISNPLNLGSGCFDPTSSYEKLSSLAKDSTPVKDLTDVGDGVDEDVSDIDDLAFSIIIMTLQRKEFGITTVDENDLLHITALGAGNEVGRS</sequence>
<protein>
    <submittedName>
        <fullName evidence="2">13418_t:CDS:1</fullName>
    </submittedName>
</protein>
<organism evidence="2 3">
    <name type="scientific">Acaulospora morrowiae</name>
    <dbReference type="NCBI Taxonomy" id="94023"/>
    <lineage>
        <taxon>Eukaryota</taxon>
        <taxon>Fungi</taxon>
        <taxon>Fungi incertae sedis</taxon>
        <taxon>Mucoromycota</taxon>
        <taxon>Glomeromycotina</taxon>
        <taxon>Glomeromycetes</taxon>
        <taxon>Diversisporales</taxon>
        <taxon>Acaulosporaceae</taxon>
        <taxon>Acaulospora</taxon>
    </lineage>
</organism>
<gene>
    <name evidence="2" type="ORF">AMORRO_LOCUS13389</name>
</gene>
<feature type="compositionally biased region" description="Polar residues" evidence="1">
    <location>
        <begin position="13"/>
        <end position="24"/>
    </location>
</feature>
<reference evidence="2" key="1">
    <citation type="submission" date="2021-06" db="EMBL/GenBank/DDBJ databases">
        <authorList>
            <person name="Kallberg Y."/>
            <person name="Tangrot J."/>
            <person name="Rosling A."/>
        </authorList>
    </citation>
    <scope>NUCLEOTIDE SEQUENCE</scope>
    <source>
        <strain evidence="2">CL551</strain>
    </source>
</reference>